<keyword evidence="4" id="KW-0328">Glycosyltransferase</keyword>
<dbReference type="SUPFAM" id="SSF53756">
    <property type="entry name" value="UDP-Glycosyltransferase/glycogen phosphorylase"/>
    <property type="match status" value="1"/>
</dbReference>
<evidence type="ECO:0000256" key="1">
    <source>
        <dbReference type="SAM" id="Phobius"/>
    </source>
</evidence>
<keyword evidence="4" id="KW-0808">Transferase</keyword>
<dbReference type="STRING" id="49547.MBCUR_03540"/>
<evidence type="ECO:0000259" key="3">
    <source>
        <dbReference type="Pfam" id="PF13439"/>
    </source>
</evidence>
<dbReference type="OrthoDB" id="132546at2157"/>
<keyword evidence="1" id="KW-1133">Transmembrane helix</keyword>
<keyword evidence="5" id="KW-1185">Reference proteome</keyword>
<dbReference type="InterPro" id="IPR050194">
    <property type="entry name" value="Glycosyltransferase_grp1"/>
</dbReference>
<comment type="caution">
    <text evidence="4">The sequence shown here is derived from an EMBL/GenBank/DDBJ whole genome shotgun (WGS) entry which is preliminary data.</text>
</comment>
<gene>
    <name evidence="4" type="primary">tuaC</name>
    <name evidence="4" type="ORF">MBCUR_03540</name>
</gene>
<feature type="domain" description="Glycosyl transferase family 1" evidence="2">
    <location>
        <begin position="218"/>
        <end position="378"/>
    </location>
</feature>
<feature type="domain" description="Glycosyltransferase subfamily 4-like N-terminal" evidence="3">
    <location>
        <begin position="13"/>
        <end position="185"/>
    </location>
</feature>
<dbReference type="PATRIC" id="fig|49547.3.peg.373"/>
<dbReference type="PANTHER" id="PTHR45947">
    <property type="entry name" value="SULFOQUINOVOSYL TRANSFERASE SQD2"/>
    <property type="match status" value="1"/>
</dbReference>
<dbReference type="RefSeq" id="WP_067089450.1">
    <property type="nucleotide sequence ID" value="NZ_LWMV01000063.1"/>
</dbReference>
<dbReference type="Gene3D" id="3.40.50.2000">
    <property type="entry name" value="Glycogen Phosphorylase B"/>
    <property type="match status" value="2"/>
</dbReference>
<name>A0A166CU14_9EURY</name>
<dbReference type="Proteomes" id="UP000077245">
    <property type="component" value="Unassembled WGS sequence"/>
</dbReference>
<dbReference type="Pfam" id="PF13439">
    <property type="entry name" value="Glyco_transf_4"/>
    <property type="match status" value="1"/>
</dbReference>
<protein>
    <submittedName>
        <fullName evidence="4">Putative teichuronic acid biosynthesis glycosyltransferase TuaC</fullName>
        <ecNumber evidence="4">2.4.-.-</ecNumber>
    </submittedName>
</protein>
<accession>A0A166CU14</accession>
<dbReference type="InterPro" id="IPR001296">
    <property type="entry name" value="Glyco_trans_1"/>
</dbReference>
<dbReference type="Pfam" id="PF00534">
    <property type="entry name" value="Glycos_transf_1"/>
    <property type="match status" value="1"/>
</dbReference>
<feature type="transmembrane region" description="Helical" evidence="1">
    <location>
        <begin position="97"/>
        <end position="114"/>
    </location>
</feature>
<dbReference type="InterPro" id="IPR028098">
    <property type="entry name" value="Glyco_trans_4-like_N"/>
</dbReference>
<keyword evidence="1" id="KW-0472">Membrane</keyword>
<reference evidence="4 5" key="1">
    <citation type="submission" date="2016-04" db="EMBL/GenBank/DDBJ databases">
        <title>Genome sequence of Methanobrevibacter curvatus DSM 11111.</title>
        <authorList>
            <person name="Poehlein A."/>
            <person name="Seedorf H."/>
            <person name="Daniel R."/>
        </authorList>
    </citation>
    <scope>NUCLEOTIDE SEQUENCE [LARGE SCALE GENOMIC DNA]</scope>
    <source>
        <strain evidence="4 5">DSM 11111</strain>
    </source>
</reference>
<organism evidence="4 5">
    <name type="scientific">Methanobrevibacter curvatus</name>
    <dbReference type="NCBI Taxonomy" id="49547"/>
    <lineage>
        <taxon>Archaea</taxon>
        <taxon>Methanobacteriati</taxon>
        <taxon>Methanobacteriota</taxon>
        <taxon>Methanomada group</taxon>
        <taxon>Methanobacteria</taxon>
        <taxon>Methanobacteriales</taxon>
        <taxon>Methanobacteriaceae</taxon>
        <taxon>Methanobrevibacter</taxon>
    </lineage>
</organism>
<evidence type="ECO:0000313" key="5">
    <source>
        <dbReference type="Proteomes" id="UP000077245"/>
    </source>
</evidence>
<dbReference type="CDD" id="cd03801">
    <property type="entry name" value="GT4_PimA-like"/>
    <property type="match status" value="1"/>
</dbReference>
<evidence type="ECO:0000313" key="4">
    <source>
        <dbReference type="EMBL" id="KZX14865.1"/>
    </source>
</evidence>
<proteinExistence type="predicted"/>
<dbReference type="PANTHER" id="PTHR45947:SF3">
    <property type="entry name" value="SULFOQUINOVOSYL TRANSFERASE SQD2"/>
    <property type="match status" value="1"/>
</dbReference>
<dbReference type="EC" id="2.4.-.-" evidence="4"/>
<keyword evidence="1" id="KW-0812">Transmembrane</keyword>
<sequence length="397" mass="44690">MKIAIVGQYPPHIGGISNHTNKLSQKLVENGDEVFVITYYHKDIKKQHHNKQQHNENIHVMVPYGINIPGLRALFFIIFGTIKLIKIVKKYDIDIIHGHYLFPAGLIAVLGGIFTKKKVYVTSHGSDILILYKNNKIIRPLIKFILNRADVVLVVSKALKDEIIKINLKDIESKTKIHLNSVDIDKFKELGYDSESTIGSKNISEKRNISNIGNDVSNIKKEMNIINNFPTIIFVGNLVNAKNLFTLLNAKKLMKNESNLLIVGDGLLSNELKKTVAKNKIKNVIFTGIRKDVEKIIPYSDMLILPSFSESFGLVLLEGLACGKPVIGSNIGGIREIITDDVGILINPNNPQEMANAMDLIIEDQTLRDKFKKNARKRALEFSDFTIPYENIEEDIP</sequence>
<dbReference type="EMBL" id="LWMV01000063">
    <property type="protein sequence ID" value="KZX14865.1"/>
    <property type="molecule type" value="Genomic_DNA"/>
</dbReference>
<evidence type="ECO:0000259" key="2">
    <source>
        <dbReference type="Pfam" id="PF00534"/>
    </source>
</evidence>
<dbReference type="GO" id="GO:0016757">
    <property type="term" value="F:glycosyltransferase activity"/>
    <property type="evidence" value="ECO:0007669"/>
    <property type="project" value="UniProtKB-KW"/>
</dbReference>
<dbReference type="AlphaFoldDB" id="A0A166CU14"/>
<feature type="transmembrane region" description="Helical" evidence="1">
    <location>
        <begin position="64"/>
        <end position="85"/>
    </location>
</feature>